<evidence type="ECO:0000256" key="1">
    <source>
        <dbReference type="SAM" id="MobiDB-lite"/>
    </source>
</evidence>
<feature type="compositionally biased region" description="Basic and acidic residues" evidence="1">
    <location>
        <begin position="55"/>
        <end position="66"/>
    </location>
</feature>
<organism evidence="2 3">
    <name type="scientific">Bradyrhizobium japonicum</name>
    <dbReference type="NCBI Taxonomy" id="375"/>
    <lineage>
        <taxon>Bacteria</taxon>
        <taxon>Pseudomonadati</taxon>
        <taxon>Pseudomonadota</taxon>
        <taxon>Alphaproteobacteria</taxon>
        <taxon>Hyphomicrobiales</taxon>
        <taxon>Nitrobacteraceae</taxon>
        <taxon>Bradyrhizobium</taxon>
    </lineage>
</organism>
<name>A0A1Y2J8W3_BRAJP</name>
<feature type="region of interest" description="Disordered" evidence="1">
    <location>
        <begin position="1"/>
        <end position="78"/>
    </location>
</feature>
<dbReference type="EMBL" id="NAFL01000285">
    <property type="protein sequence ID" value="OSJ22816.1"/>
    <property type="molecule type" value="Genomic_DNA"/>
</dbReference>
<proteinExistence type="predicted"/>
<dbReference type="Proteomes" id="UP000193335">
    <property type="component" value="Unassembled WGS sequence"/>
</dbReference>
<evidence type="ECO:0000313" key="2">
    <source>
        <dbReference type="EMBL" id="OSJ22816.1"/>
    </source>
</evidence>
<evidence type="ECO:0000313" key="3">
    <source>
        <dbReference type="Proteomes" id="UP000193335"/>
    </source>
</evidence>
<gene>
    <name evidence="2" type="ORF">BSZ19_45300</name>
</gene>
<reference evidence="2 3" key="1">
    <citation type="submission" date="2017-03" db="EMBL/GenBank/DDBJ databases">
        <title>Whole genome sequences of fourteen strains of Bradyrhizobium canariense and one strain of Bradyrhizobium japonicum isolated from Lupinus (Papilionoideae: Genisteae) species in Algeria.</title>
        <authorList>
            <person name="Crovadore J."/>
            <person name="Chekireb D."/>
            <person name="Brachmann A."/>
            <person name="Chablais R."/>
            <person name="Cochard B."/>
            <person name="Lefort F."/>
        </authorList>
    </citation>
    <scope>NUCLEOTIDE SEQUENCE [LARGE SCALE GENOMIC DNA]</scope>
    <source>
        <strain evidence="2 3">UBMA197</strain>
    </source>
</reference>
<dbReference type="AlphaFoldDB" id="A0A1Y2J8W3"/>
<protein>
    <submittedName>
        <fullName evidence="2">Uncharacterized protein</fullName>
    </submittedName>
</protein>
<comment type="caution">
    <text evidence="2">The sequence shown here is derived from an EMBL/GenBank/DDBJ whole genome shotgun (WGS) entry which is preliminary data.</text>
</comment>
<accession>A0A1Y2J8W3</accession>
<sequence length="78" mass="8243">MTKVPPPSLRGALATKQSGLPPRKDSGLLRYARNDGMSGALSPTTATPPVVRSASRRDPSSPDWRSRSAQASSLCCHP</sequence>